<dbReference type="SMART" id="SM00345">
    <property type="entry name" value="HTH_GNTR"/>
    <property type="match status" value="1"/>
</dbReference>
<reference evidence="6" key="1">
    <citation type="journal article" date="2019" name="Int. J. Syst. Evol. Microbiol.">
        <title>The Global Catalogue of Microorganisms (GCM) 10K type strain sequencing project: providing services to taxonomists for standard genome sequencing and annotation.</title>
        <authorList>
            <consortium name="The Broad Institute Genomics Platform"/>
            <consortium name="The Broad Institute Genome Sequencing Center for Infectious Disease"/>
            <person name="Wu L."/>
            <person name="Ma J."/>
        </authorList>
    </citation>
    <scope>NUCLEOTIDE SEQUENCE [LARGE SCALE GENOMIC DNA]</scope>
    <source>
        <strain evidence="6">NBRC 108565</strain>
    </source>
</reference>
<dbReference type="CDD" id="cd07377">
    <property type="entry name" value="WHTH_GntR"/>
    <property type="match status" value="1"/>
</dbReference>
<evidence type="ECO:0000313" key="6">
    <source>
        <dbReference type="Proteomes" id="UP001321475"/>
    </source>
</evidence>
<accession>A0ABM8G006</accession>
<dbReference type="Gene3D" id="1.10.10.10">
    <property type="entry name" value="Winged helix-like DNA-binding domain superfamily/Winged helix DNA-binding domain"/>
    <property type="match status" value="1"/>
</dbReference>
<dbReference type="Proteomes" id="UP001321475">
    <property type="component" value="Chromosome"/>
</dbReference>
<sequence>MSIPIRVDPSSTLPPYEQVAAEVDRLVAEGALSPGDRLPTVRALAADLDLATNTVAKAYRALESAGTVTTRGRAGTVVSDTTHAARARAAAAAGLLAVEARTAGLTDAEAVGLVRDALRGTGAP</sequence>
<organism evidence="5 6">
    <name type="scientific">Paraoerskovia sediminicola</name>
    <dbReference type="NCBI Taxonomy" id="1138587"/>
    <lineage>
        <taxon>Bacteria</taxon>
        <taxon>Bacillati</taxon>
        <taxon>Actinomycetota</taxon>
        <taxon>Actinomycetes</taxon>
        <taxon>Micrococcales</taxon>
        <taxon>Cellulomonadaceae</taxon>
        <taxon>Paraoerskovia</taxon>
    </lineage>
</organism>
<keyword evidence="3" id="KW-0804">Transcription</keyword>
<dbReference type="SUPFAM" id="SSF46785">
    <property type="entry name" value="Winged helix' DNA-binding domain"/>
    <property type="match status" value="1"/>
</dbReference>
<gene>
    <name evidence="5" type="ORF">GCM10025865_05240</name>
</gene>
<name>A0ABM8G006_9CELL</name>
<dbReference type="EMBL" id="AP027729">
    <property type="protein sequence ID" value="BDZ41225.1"/>
    <property type="molecule type" value="Genomic_DNA"/>
</dbReference>
<evidence type="ECO:0000259" key="4">
    <source>
        <dbReference type="PROSITE" id="PS50949"/>
    </source>
</evidence>
<dbReference type="PANTHER" id="PTHR38445:SF9">
    <property type="entry name" value="HTH-TYPE TRANSCRIPTIONAL REPRESSOR YTRA"/>
    <property type="match status" value="1"/>
</dbReference>
<keyword evidence="1" id="KW-0805">Transcription regulation</keyword>
<dbReference type="InterPro" id="IPR000524">
    <property type="entry name" value="Tscrpt_reg_HTH_GntR"/>
</dbReference>
<evidence type="ECO:0000313" key="5">
    <source>
        <dbReference type="EMBL" id="BDZ41225.1"/>
    </source>
</evidence>
<feature type="domain" description="HTH gntR-type" evidence="4">
    <location>
        <begin position="13"/>
        <end position="81"/>
    </location>
</feature>
<dbReference type="Pfam" id="PF00392">
    <property type="entry name" value="GntR"/>
    <property type="match status" value="1"/>
</dbReference>
<keyword evidence="6" id="KW-1185">Reference proteome</keyword>
<keyword evidence="2" id="KW-0238">DNA-binding</keyword>
<evidence type="ECO:0000256" key="1">
    <source>
        <dbReference type="ARBA" id="ARBA00023015"/>
    </source>
</evidence>
<evidence type="ECO:0000256" key="2">
    <source>
        <dbReference type="ARBA" id="ARBA00023125"/>
    </source>
</evidence>
<proteinExistence type="predicted"/>
<dbReference type="InterPro" id="IPR036390">
    <property type="entry name" value="WH_DNA-bd_sf"/>
</dbReference>
<evidence type="ECO:0000256" key="3">
    <source>
        <dbReference type="ARBA" id="ARBA00023163"/>
    </source>
</evidence>
<dbReference type="PROSITE" id="PS50949">
    <property type="entry name" value="HTH_GNTR"/>
    <property type="match status" value="1"/>
</dbReference>
<dbReference type="PANTHER" id="PTHR38445">
    <property type="entry name" value="HTH-TYPE TRANSCRIPTIONAL REPRESSOR YTRA"/>
    <property type="match status" value="1"/>
</dbReference>
<protein>
    <submittedName>
        <fullName evidence="5">GntR family transcriptional regulator</fullName>
    </submittedName>
</protein>
<dbReference type="RefSeq" id="WP_286218434.1">
    <property type="nucleotide sequence ID" value="NZ_AP027729.1"/>
</dbReference>
<dbReference type="InterPro" id="IPR036388">
    <property type="entry name" value="WH-like_DNA-bd_sf"/>
</dbReference>